<evidence type="ECO:0000313" key="1">
    <source>
        <dbReference type="EMBL" id="MBX56695.1"/>
    </source>
</evidence>
<accession>A0A2P2PPR3</accession>
<dbReference type="AlphaFoldDB" id="A0A2P2PPR3"/>
<protein>
    <submittedName>
        <fullName evidence="1">Uncharacterized protein</fullName>
    </submittedName>
</protein>
<name>A0A2P2PPR3_RHIMU</name>
<organism evidence="1">
    <name type="scientific">Rhizophora mucronata</name>
    <name type="common">Asiatic mangrove</name>
    <dbReference type="NCBI Taxonomy" id="61149"/>
    <lineage>
        <taxon>Eukaryota</taxon>
        <taxon>Viridiplantae</taxon>
        <taxon>Streptophyta</taxon>
        <taxon>Embryophyta</taxon>
        <taxon>Tracheophyta</taxon>
        <taxon>Spermatophyta</taxon>
        <taxon>Magnoliopsida</taxon>
        <taxon>eudicotyledons</taxon>
        <taxon>Gunneridae</taxon>
        <taxon>Pentapetalae</taxon>
        <taxon>rosids</taxon>
        <taxon>fabids</taxon>
        <taxon>Malpighiales</taxon>
        <taxon>Rhizophoraceae</taxon>
        <taxon>Rhizophora</taxon>
    </lineage>
</organism>
<proteinExistence type="predicted"/>
<sequence>MCVSLFFIWVLDWPRFFNQL</sequence>
<reference evidence="1" key="1">
    <citation type="submission" date="2018-02" db="EMBL/GenBank/DDBJ databases">
        <title>Rhizophora mucronata_Transcriptome.</title>
        <authorList>
            <person name="Meera S.P."/>
            <person name="Sreeshan A."/>
            <person name="Augustine A."/>
        </authorList>
    </citation>
    <scope>NUCLEOTIDE SEQUENCE</scope>
    <source>
        <tissue evidence="1">Leaf</tissue>
    </source>
</reference>
<dbReference type="EMBL" id="GGEC01076211">
    <property type="protein sequence ID" value="MBX56695.1"/>
    <property type="molecule type" value="Transcribed_RNA"/>
</dbReference>